<dbReference type="GO" id="GO:0005509">
    <property type="term" value="F:calcium ion binding"/>
    <property type="evidence" value="ECO:0007669"/>
    <property type="project" value="InterPro"/>
</dbReference>
<keyword evidence="14 21" id="KW-0443">Lipid metabolism</keyword>
<keyword evidence="16" id="KW-0966">Cell projection</keyword>
<dbReference type="InterPro" id="IPR002048">
    <property type="entry name" value="EF_hand_dom"/>
</dbReference>
<dbReference type="InterPro" id="IPR000909">
    <property type="entry name" value="PLipase_C_PInositol-sp_X_dom"/>
</dbReference>
<evidence type="ECO:0000259" key="25">
    <source>
        <dbReference type="PROSITE" id="PS50001"/>
    </source>
</evidence>
<dbReference type="FunFam" id="3.20.20.190:FF:000007">
    <property type="entry name" value="1-phosphatidylinositol 4,5-bisphosphate phosphodiesterase gamma"/>
    <property type="match status" value="1"/>
</dbReference>
<dbReference type="InterPro" id="IPR035023">
    <property type="entry name" value="PLC-gamma_C-SH2"/>
</dbReference>
<evidence type="ECO:0000256" key="11">
    <source>
        <dbReference type="ARBA" id="ARBA00022963"/>
    </source>
</evidence>
<evidence type="ECO:0000313" key="32">
    <source>
        <dbReference type="Proteomes" id="UP000694558"/>
    </source>
</evidence>
<evidence type="ECO:0000256" key="16">
    <source>
        <dbReference type="ARBA" id="ARBA00023273"/>
    </source>
</evidence>
<evidence type="ECO:0000256" key="12">
    <source>
        <dbReference type="ARBA" id="ARBA00022990"/>
    </source>
</evidence>
<dbReference type="CDD" id="cd09932">
    <property type="entry name" value="SH2_C-SH2_PLC_gamma_like"/>
    <property type="match status" value="1"/>
</dbReference>
<dbReference type="FunFam" id="2.60.40.150:FF:000067">
    <property type="entry name" value="1-phosphatidylinositol 4,5-bisphosphate phosphodiesterase gamma"/>
    <property type="match status" value="1"/>
</dbReference>
<dbReference type="GO" id="GO:0046488">
    <property type="term" value="P:phosphatidylinositol metabolic process"/>
    <property type="evidence" value="ECO:0007669"/>
    <property type="project" value="TreeGrafter"/>
</dbReference>
<dbReference type="CDD" id="cd08592">
    <property type="entry name" value="PI-PLCc_gamma"/>
    <property type="match status" value="1"/>
</dbReference>
<feature type="domain" description="SH2" evidence="25">
    <location>
        <begin position="647"/>
        <end position="736"/>
    </location>
</feature>
<evidence type="ECO:0000256" key="3">
    <source>
        <dbReference type="ARBA" id="ARBA00004510"/>
    </source>
</evidence>
<evidence type="ECO:0000256" key="21">
    <source>
        <dbReference type="PIRNR" id="PIRNR000952"/>
    </source>
</evidence>
<dbReference type="PANTHER" id="PTHR10336:SF79">
    <property type="entry name" value="1-PHOSPHATIDYLINOSITOL 4,5-BISPHOSPHATE PHOSPHODIESTERASE GAMMA"/>
    <property type="match status" value="1"/>
</dbReference>
<dbReference type="SUPFAM" id="SSF51695">
    <property type="entry name" value="PLC-like phosphodiesterases"/>
    <property type="match status" value="1"/>
</dbReference>
<dbReference type="Gene3D" id="2.30.29.30">
    <property type="entry name" value="Pleckstrin-homology domain (PH domain)/Phosphotyrosine-binding domain (PTB)"/>
    <property type="match status" value="2"/>
</dbReference>
<dbReference type="AlphaFoldDB" id="A0A8D3DB43"/>
<dbReference type="InterPro" id="IPR018247">
    <property type="entry name" value="EF_Hand_1_Ca_BS"/>
</dbReference>
<keyword evidence="17" id="KW-0449">Lipoprotein</keyword>
<dbReference type="InterPro" id="IPR011992">
    <property type="entry name" value="EF-hand-dom_pair"/>
</dbReference>
<dbReference type="Gene3D" id="2.30.30.40">
    <property type="entry name" value="SH3 Domains"/>
    <property type="match status" value="1"/>
</dbReference>
<dbReference type="FunFam" id="3.20.20.190:FF:000112">
    <property type="match status" value="1"/>
</dbReference>
<dbReference type="CDD" id="cd13362">
    <property type="entry name" value="PH_PLC_gamma"/>
    <property type="match status" value="1"/>
</dbReference>
<evidence type="ECO:0000256" key="19">
    <source>
        <dbReference type="ARBA" id="ARBA00023726"/>
    </source>
</evidence>
<dbReference type="PROSITE" id="PS50002">
    <property type="entry name" value="SH3"/>
    <property type="match status" value="1"/>
</dbReference>
<dbReference type="SMART" id="SM00252">
    <property type="entry name" value="SH2"/>
    <property type="match status" value="2"/>
</dbReference>
<protein>
    <recommendedName>
        <fullName evidence="21">1-phosphatidylinositol 4,5-bisphosphate phosphodiesterase gamma</fullName>
        <ecNumber evidence="21">3.1.4.11</ecNumber>
    </recommendedName>
</protein>
<dbReference type="GO" id="GO:0048015">
    <property type="term" value="P:phosphatidylinositol-mediated signaling"/>
    <property type="evidence" value="ECO:0007669"/>
    <property type="project" value="TreeGrafter"/>
</dbReference>
<dbReference type="FunFam" id="3.30.505.10:FF:000009">
    <property type="entry name" value="1-phosphatidylinositol 4,5-bisphosphate phosphodiesterase gamma"/>
    <property type="match status" value="1"/>
</dbReference>
<feature type="domain" description="C2" evidence="28">
    <location>
        <begin position="1051"/>
        <end position="1175"/>
    </location>
</feature>
<dbReference type="SMART" id="SM00149">
    <property type="entry name" value="PLCYc"/>
    <property type="match status" value="1"/>
</dbReference>
<dbReference type="PROSITE" id="PS00018">
    <property type="entry name" value="EF_HAND_1"/>
    <property type="match status" value="1"/>
</dbReference>
<dbReference type="Gene3D" id="2.60.40.150">
    <property type="entry name" value="C2 domain"/>
    <property type="match status" value="1"/>
</dbReference>
<dbReference type="PROSITE" id="PS50004">
    <property type="entry name" value="C2"/>
    <property type="match status" value="1"/>
</dbReference>
<dbReference type="Gene3D" id="3.30.505.10">
    <property type="entry name" value="SH2 domain"/>
    <property type="match status" value="2"/>
</dbReference>
<keyword evidence="11 21" id="KW-0442">Lipid degradation</keyword>
<reference evidence="31" key="1">
    <citation type="submission" date="2023-05" db="EMBL/GenBank/DDBJ databases">
        <title>High-quality long-read genome of Scophthalmus maximus.</title>
        <authorList>
            <person name="Lien S."/>
            <person name="Martinez P."/>
        </authorList>
    </citation>
    <scope>NUCLEOTIDE SEQUENCE [LARGE SCALE GENOMIC DNA]</scope>
</reference>
<evidence type="ECO:0000259" key="30">
    <source>
        <dbReference type="PROSITE" id="PS50222"/>
    </source>
</evidence>
<evidence type="ECO:0000256" key="7">
    <source>
        <dbReference type="ARBA" id="ARBA00022737"/>
    </source>
</evidence>
<dbReference type="FunFam" id="2.30.29.30:FF:000155">
    <property type="entry name" value="1-phosphatidylinositol 4,5-bisphosphate phosphodiesterase gamma"/>
    <property type="match status" value="1"/>
</dbReference>
<dbReference type="PROSITE" id="PS50007">
    <property type="entry name" value="PIPLC_X_DOMAIN"/>
    <property type="match status" value="1"/>
</dbReference>
<comment type="function">
    <text evidence="20">Mediates the production of the second messenger molecules diacylglycerol (DAG) and inositol 1,4,5-trisphosphate (IP3). Plays an important role in the regulation of intracellular signaling cascades. Becomes activated in response to ligand-mediated activation of receptor-type tyrosine kinases, such as PDGFRA, PDGFRB, EGFR, FGFR1, FGFR2, FGFR3 and FGFR4. Plays a role in actin reorganization and cell migration. Guanine nucleotide exchange factor that binds the GTPase DNM1 and catalyzes the dissociation of GDP, allowing a GTP molecule to bind in its place, therefore enhancing DNM1-dependent endocytosis.</text>
</comment>
<evidence type="ECO:0000256" key="6">
    <source>
        <dbReference type="ARBA" id="ARBA00022723"/>
    </source>
</evidence>
<dbReference type="InterPro" id="IPR001711">
    <property type="entry name" value="PLipase_C_Pinositol-sp_Y"/>
</dbReference>
<dbReference type="SMART" id="SM00239">
    <property type="entry name" value="C2"/>
    <property type="match status" value="1"/>
</dbReference>
<dbReference type="PRINTS" id="PR00390">
    <property type="entry name" value="PHPHLIPASEC"/>
</dbReference>
<sequence length="1277" mass="146938">MCAARFNGCAEEAASAGASSPSGAATGPVVASRMMDWTEAGPRILRSLETGTVMTVFYGKKSQRPERRTFQIRQGTRQIVWSRNPDKVEGDIDIREIRELRLGKGSRDFERYPEEARKLDSAHCFIVLYGLEFRLRTLSVAAFSEEEVNMWVTGLNWLMVDTQRAPAPQQIDRWLRKQFEVMDRSHDGSITVKDVKALLPQINYRVPNMRFLKDKLQEVEARSDLSYPNFAQLYRTLMFDAQRSESWASELSRVREFLMAYTRGGPQPEPMLQLDEFLTFLFSKENSVCDPRPSPVTHDDMKRPLSQYWISSSHNTYLTGDQFSSESSLEAYARCLRMGCRCIELDCWDGPDDLPIIYHGHTLTSKIKFLDVLHTIKEHAFVASEFPVILSIEDHCSVVQQRNMATHFRKVFGDLLLTKPVENGEELPSPHQLRRKILIKHKKLVEGTLYEEVTSASYSENDISNSLKNGILYLEDPIDHTWTRHYFVLTSNKIYYSEETSHYQTAEEEEDEEGQEECTNNEQHCAERWFHGKLGGGRDGRQVAEKLLQEYCGEGGAKDGTFLVRESETFIGDFTLSFWRSGRVQHCRIHSRQESGATRFYLTDNLVFDSLYRLIGHYRDTPLRCNEFEMRLGGPVPQPNAHESREWYHSGLSRVQAEHMLMRVPRDGAFLVRKRSEHNSYAISFRAEGKIKHCRIQQEGRLFMLGSSAEFESLVDLVSYYEKHPLYRKMRLRYPINEDTLDRMGTAELDYGALYEVRTPHFYVEANKMPSARCTVKALYDYRAQREDELCFPKQALILGVDKQEGGWWRGDYGGKKQLWFPANYVEEVPSSPTREPDEVSTENSPLGTFLKGFIDVPTCHVVVHKDGKNSRPFVFTIHSQHVSSHPVQTLDVAADSLEDLTCWAGRIREAAQNADARMQEEKQMERRKKIAVELSELVVYCRPVPFNEDKIGTERACYRDMSSFPETKAEKFATRGRGKRFLRYNRRQLSRVYPRGQRLDSSNYDPLPMWLCGSQLVALNFQTPDKPMQLNQALFLLGGGSGFVPQPDAARDDAFDPFDKDTLRVEPITVQLQVLGARHLPKNGRSIVCPFVEVEICGADHDACKCKTDVLADNGLNPVWVQRQFVFDIHNSTFSFLRFTVYEEDMFSDPNFLAQATFPVRLLRTGYRSVPLKNSYSEELELASLLVHIEIVNAKEEDDENLYSSIQLLRDRTSELSNQVSLLERSGSSDVGYQQSVEELRAAQDQLSELVEARNRRLMEKKRREKLRQQVAAKRS</sequence>
<dbReference type="InterPro" id="IPR017946">
    <property type="entry name" value="PLC-like_Pdiesterase_TIM-brl"/>
</dbReference>
<dbReference type="SUPFAM" id="SSF50729">
    <property type="entry name" value="PH domain-like"/>
    <property type="match status" value="2"/>
</dbReference>
<dbReference type="EC" id="3.1.4.11" evidence="21"/>
<keyword evidence="6" id="KW-0479">Metal-binding</keyword>
<dbReference type="GO" id="GO:0005737">
    <property type="term" value="C:cytoplasm"/>
    <property type="evidence" value="ECO:0007669"/>
    <property type="project" value="UniProtKB-ARBA"/>
</dbReference>
<dbReference type="PROSITE" id="PS50001">
    <property type="entry name" value="SH2"/>
    <property type="match status" value="2"/>
</dbReference>
<dbReference type="Gene3D" id="3.20.20.190">
    <property type="entry name" value="Phosphatidylinositol (PI) phosphodiesterase"/>
    <property type="match status" value="2"/>
</dbReference>
<name>A0A8D3DB43_SCOMX</name>
<dbReference type="InterPro" id="IPR000008">
    <property type="entry name" value="C2_dom"/>
</dbReference>
<dbReference type="PIRSF" id="PIRSF000952">
    <property type="entry name" value="PLC-gamma"/>
    <property type="match status" value="1"/>
</dbReference>
<dbReference type="Pfam" id="PF00017">
    <property type="entry name" value="SH2"/>
    <property type="match status" value="2"/>
</dbReference>
<organism evidence="31 32">
    <name type="scientific">Scophthalmus maximus</name>
    <name type="common">Turbot</name>
    <name type="synonym">Psetta maxima</name>
    <dbReference type="NCBI Taxonomy" id="52904"/>
    <lineage>
        <taxon>Eukaryota</taxon>
        <taxon>Metazoa</taxon>
        <taxon>Chordata</taxon>
        <taxon>Craniata</taxon>
        <taxon>Vertebrata</taxon>
        <taxon>Euteleostomi</taxon>
        <taxon>Actinopterygii</taxon>
        <taxon>Neopterygii</taxon>
        <taxon>Teleostei</taxon>
        <taxon>Neoteleostei</taxon>
        <taxon>Acanthomorphata</taxon>
        <taxon>Carangaria</taxon>
        <taxon>Pleuronectiformes</taxon>
        <taxon>Pleuronectoidei</taxon>
        <taxon>Scophthalmidae</taxon>
        <taxon>Scophthalmus</taxon>
    </lineage>
</organism>
<dbReference type="GO" id="GO:0010634">
    <property type="term" value="P:positive regulation of epithelial cell migration"/>
    <property type="evidence" value="ECO:0007669"/>
    <property type="project" value="TreeGrafter"/>
</dbReference>
<dbReference type="PROSITE" id="PS50008">
    <property type="entry name" value="PIPLC_Y_DOMAIN"/>
    <property type="match status" value="1"/>
</dbReference>
<evidence type="ECO:0000256" key="1">
    <source>
        <dbReference type="ARBA" id="ARBA00001913"/>
    </source>
</evidence>
<dbReference type="InterPro" id="IPR036860">
    <property type="entry name" value="SH2_dom_sf"/>
</dbReference>
<dbReference type="GO" id="GO:0051209">
    <property type="term" value="P:release of sequestered calcium ion into cytosol"/>
    <property type="evidence" value="ECO:0007669"/>
    <property type="project" value="TreeGrafter"/>
</dbReference>
<proteinExistence type="predicted"/>
<dbReference type="PROSITE" id="PS50003">
    <property type="entry name" value="PH_DOMAIN"/>
    <property type="match status" value="1"/>
</dbReference>
<dbReference type="PRINTS" id="PR00401">
    <property type="entry name" value="SH2DOMAIN"/>
</dbReference>
<evidence type="ECO:0000256" key="5">
    <source>
        <dbReference type="ARBA" id="ARBA00022553"/>
    </source>
</evidence>
<dbReference type="Pfam" id="PF00388">
    <property type="entry name" value="PI-PLC-X"/>
    <property type="match status" value="1"/>
</dbReference>
<feature type="domain" description="EF-hand" evidence="30">
    <location>
        <begin position="170"/>
        <end position="205"/>
    </location>
</feature>
<keyword evidence="10" id="KW-0832">Ubl conjugation</keyword>
<dbReference type="Pfam" id="PF00387">
    <property type="entry name" value="PI-PLC-Y"/>
    <property type="match status" value="1"/>
</dbReference>
<evidence type="ECO:0000256" key="14">
    <source>
        <dbReference type="ARBA" id="ARBA00023098"/>
    </source>
</evidence>
<evidence type="ECO:0000313" key="31">
    <source>
        <dbReference type="Ensembl" id="ENSSMAP00000056752.1"/>
    </source>
</evidence>
<evidence type="ECO:0000256" key="15">
    <source>
        <dbReference type="ARBA" id="ARBA00023224"/>
    </source>
</evidence>
<dbReference type="SMART" id="SM00326">
    <property type="entry name" value="SH3"/>
    <property type="match status" value="1"/>
</dbReference>
<dbReference type="InterPro" id="IPR016279">
    <property type="entry name" value="PLC-gamma"/>
</dbReference>
<dbReference type="InterPro" id="IPR001849">
    <property type="entry name" value="PH_domain"/>
</dbReference>
<keyword evidence="24" id="KW-0175">Coiled coil</keyword>
<evidence type="ECO:0000259" key="29">
    <source>
        <dbReference type="PROSITE" id="PS50008"/>
    </source>
</evidence>
<keyword evidence="5" id="KW-0597">Phosphoprotein</keyword>
<comment type="catalytic activity">
    <reaction evidence="19">
        <text>a 1,2-diacyl-sn-glycero-3-phospho-(1D-myo-inositol) + H2O = 1D-myo-inositol 1-phosphate + a 1,2-diacyl-sn-glycerol + H(+)</text>
        <dbReference type="Rhea" id="RHEA:43484"/>
        <dbReference type="ChEBI" id="CHEBI:15377"/>
        <dbReference type="ChEBI" id="CHEBI:15378"/>
        <dbReference type="ChEBI" id="CHEBI:17815"/>
        <dbReference type="ChEBI" id="CHEBI:57880"/>
        <dbReference type="ChEBI" id="CHEBI:58433"/>
    </reaction>
    <physiologicalReaction direction="left-to-right" evidence="19">
        <dbReference type="Rhea" id="RHEA:43485"/>
    </physiologicalReaction>
</comment>
<keyword evidence="8 21" id="KW-0378">Hydrolase</keyword>
<dbReference type="GeneTree" id="ENSGT00940000164676"/>
<dbReference type="Pfam" id="PF23583">
    <property type="entry name" value="EF_HAND_2_PLCG"/>
    <property type="match status" value="1"/>
</dbReference>
<dbReference type="SMART" id="SM00233">
    <property type="entry name" value="PH"/>
    <property type="match status" value="2"/>
</dbReference>
<dbReference type="InterPro" id="IPR000980">
    <property type="entry name" value="SH2"/>
</dbReference>
<accession>A0A8D3DB43</accession>
<dbReference type="InterPro" id="IPR035892">
    <property type="entry name" value="C2_domain_sf"/>
</dbReference>
<evidence type="ECO:0000259" key="27">
    <source>
        <dbReference type="PROSITE" id="PS50003"/>
    </source>
</evidence>
<dbReference type="InterPro" id="IPR011993">
    <property type="entry name" value="PH-like_dom_sf"/>
</dbReference>
<evidence type="ECO:0000256" key="24">
    <source>
        <dbReference type="SAM" id="Coils"/>
    </source>
</evidence>
<dbReference type="GO" id="GO:0004435">
    <property type="term" value="F:phosphatidylinositol-4,5-bisphosphate phospholipase C activity"/>
    <property type="evidence" value="ECO:0007669"/>
    <property type="project" value="UniProtKB-UniRule"/>
</dbReference>
<keyword evidence="4 23" id="KW-0728">SH3 domain</keyword>
<dbReference type="SUPFAM" id="SSF50044">
    <property type="entry name" value="SH3-domain"/>
    <property type="match status" value="1"/>
</dbReference>
<dbReference type="Proteomes" id="UP000694558">
    <property type="component" value="Chromosome 12"/>
</dbReference>
<dbReference type="GO" id="GO:0032587">
    <property type="term" value="C:ruffle membrane"/>
    <property type="evidence" value="ECO:0007669"/>
    <property type="project" value="TreeGrafter"/>
</dbReference>
<feature type="domain" description="PH" evidence="27">
    <location>
        <begin position="46"/>
        <end position="160"/>
    </location>
</feature>
<comment type="catalytic activity">
    <reaction evidence="18">
        <text>a 1,2-diacyl-sn-glycero-3-phospho-(1D-myo-inositol-4,5-bisphosphate) + H2O = 1D-myo-inositol 1,4,5-trisphosphate + a 1,2-diacyl-sn-glycerol + H(+)</text>
        <dbReference type="Rhea" id="RHEA:33179"/>
        <dbReference type="ChEBI" id="CHEBI:15377"/>
        <dbReference type="ChEBI" id="CHEBI:15378"/>
        <dbReference type="ChEBI" id="CHEBI:17815"/>
        <dbReference type="ChEBI" id="CHEBI:58456"/>
        <dbReference type="ChEBI" id="CHEBI:203600"/>
        <dbReference type="EC" id="3.1.4.11"/>
    </reaction>
    <physiologicalReaction direction="left-to-right" evidence="18">
        <dbReference type="Rhea" id="RHEA:33180"/>
    </physiologicalReaction>
</comment>
<evidence type="ECO:0000256" key="10">
    <source>
        <dbReference type="ARBA" id="ARBA00022843"/>
    </source>
</evidence>
<evidence type="ECO:0000256" key="4">
    <source>
        <dbReference type="ARBA" id="ARBA00022443"/>
    </source>
</evidence>
<dbReference type="FunFam" id="3.20.20.190:FF:000113">
    <property type="match status" value="1"/>
</dbReference>
<feature type="coiled-coil region" evidence="24">
    <location>
        <begin position="1234"/>
        <end position="1271"/>
    </location>
</feature>
<dbReference type="InterPro" id="IPR036028">
    <property type="entry name" value="SH3-like_dom_sf"/>
</dbReference>
<evidence type="ECO:0000256" key="22">
    <source>
        <dbReference type="PROSITE-ProRule" id="PRU00191"/>
    </source>
</evidence>
<dbReference type="SMART" id="SM00148">
    <property type="entry name" value="PLCXc"/>
    <property type="match status" value="1"/>
</dbReference>
<dbReference type="InterPro" id="IPR001192">
    <property type="entry name" value="PI-PLC_fam"/>
</dbReference>
<dbReference type="InterPro" id="IPR035024">
    <property type="entry name" value="PLC-gamma_N-SH2"/>
</dbReference>
<comment type="subcellular location">
    <subcellularLocation>
        <location evidence="3">Cell projection</location>
        <location evidence="3">Lamellipodium</location>
    </subcellularLocation>
    <subcellularLocation>
        <location evidence="2">Cell projection</location>
        <location evidence="2">Ruffle</location>
    </subcellularLocation>
</comment>
<keyword evidence="15 21" id="KW-0807">Transducer</keyword>
<dbReference type="InterPro" id="IPR001452">
    <property type="entry name" value="SH3_domain"/>
</dbReference>
<feature type="domain" description="PI-PLC Y-box" evidence="29">
    <location>
        <begin position="935"/>
        <end position="1052"/>
    </location>
</feature>
<feature type="domain" description="SH2" evidence="25">
    <location>
        <begin position="529"/>
        <end position="636"/>
    </location>
</feature>
<dbReference type="Ensembl" id="ENSSMAT00000078984.1">
    <property type="protein sequence ID" value="ENSSMAP00000056752.1"/>
    <property type="gene ID" value="ENSSMAG00000016442.2"/>
</dbReference>
<keyword evidence="13 22" id="KW-0727">SH2 domain</keyword>
<evidence type="ECO:0000256" key="9">
    <source>
        <dbReference type="ARBA" id="ARBA00022837"/>
    </source>
</evidence>
<dbReference type="InterPro" id="IPR057061">
    <property type="entry name" value="PLCG_EF-hand_2"/>
</dbReference>
<dbReference type="SUPFAM" id="SSF55550">
    <property type="entry name" value="SH2 domain"/>
    <property type="match status" value="2"/>
</dbReference>
<dbReference type="FunFam" id="2.30.30.40:FF:000051">
    <property type="entry name" value="1-phosphatidylinositol 4,5-bisphosphate phosphodiesterase gamma"/>
    <property type="match status" value="1"/>
</dbReference>
<dbReference type="SUPFAM" id="SSF49562">
    <property type="entry name" value="C2 domain (Calcium/lipid-binding domain, CaLB)"/>
    <property type="match status" value="1"/>
</dbReference>
<keyword evidence="9" id="KW-0106">Calcium</keyword>
<evidence type="ECO:0000256" key="20">
    <source>
        <dbReference type="ARBA" id="ARBA00053042"/>
    </source>
</evidence>
<evidence type="ECO:0000256" key="13">
    <source>
        <dbReference type="ARBA" id="ARBA00022999"/>
    </source>
</evidence>
<evidence type="ECO:0000256" key="2">
    <source>
        <dbReference type="ARBA" id="ARBA00004466"/>
    </source>
</evidence>
<dbReference type="GO" id="GO:0030027">
    <property type="term" value="C:lamellipodium"/>
    <property type="evidence" value="ECO:0007669"/>
    <property type="project" value="UniProtKB-SubCell"/>
</dbReference>
<gene>
    <name evidence="31" type="primary">LOC118317716</name>
</gene>
<evidence type="ECO:0000259" key="28">
    <source>
        <dbReference type="PROSITE" id="PS50004"/>
    </source>
</evidence>
<reference evidence="31" key="2">
    <citation type="submission" date="2025-08" db="UniProtKB">
        <authorList>
            <consortium name="Ensembl"/>
        </authorList>
    </citation>
    <scope>IDENTIFICATION</scope>
</reference>
<dbReference type="PROSITE" id="PS50222">
    <property type="entry name" value="EF_HAND_2"/>
    <property type="match status" value="1"/>
</dbReference>
<evidence type="ECO:0000256" key="8">
    <source>
        <dbReference type="ARBA" id="ARBA00022801"/>
    </source>
</evidence>
<dbReference type="CDD" id="cd10341">
    <property type="entry name" value="SH2_N-SH2_PLC_gamma_like"/>
    <property type="match status" value="1"/>
</dbReference>
<evidence type="ECO:0000259" key="26">
    <source>
        <dbReference type="PROSITE" id="PS50002"/>
    </source>
</evidence>
<dbReference type="Pfam" id="PF00168">
    <property type="entry name" value="C2"/>
    <property type="match status" value="1"/>
</dbReference>
<dbReference type="CDD" id="cd00275">
    <property type="entry name" value="C2_PLC_like"/>
    <property type="match status" value="1"/>
</dbReference>
<keyword evidence="7" id="KW-0677">Repeat</keyword>
<comment type="cofactor">
    <cofactor evidence="1">
        <name>Ca(2+)</name>
        <dbReference type="ChEBI" id="CHEBI:29108"/>
    </cofactor>
</comment>
<dbReference type="GO" id="GO:0009395">
    <property type="term" value="P:phospholipid catabolic process"/>
    <property type="evidence" value="ECO:0007669"/>
    <property type="project" value="UniProtKB-UniRule"/>
</dbReference>
<dbReference type="PANTHER" id="PTHR10336">
    <property type="entry name" value="PHOSPHOINOSITIDE-SPECIFIC PHOSPHOLIPASE C FAMILY PROTEIN"/>
    <property type="match status" value="1"/>
</dbReference>
<dbReference type="Pfam" id="PF00018">
    <property type="entry name" value="SH3_1"/>
    <property type="match status" value="1"/>
</dbReference>
<evidence type="ECO:0000256" key="18">
    <source>
        <dbReference type="ARBA" id="ARBA00023674"/>
    </source>
</evidence>
<evidence type="ECO:0000256" key="17">
    <source>
        <dbReference type="ARBA" id="ARBA00023288"/>
    </source>
</evidence>
<dbReference type="FunFam" id="3.30.505.10:FF:000011">
    <property type="entry name" value="1-phosphatidylinositol 4,5-bisphosphate phosphodiesterase gamma"/>
    <property type="match status" value="1"/>
</dbReference>
<evidence type="ECO:0000256" key="23">
    <source>
        <dbReference type="PROSITE-ProRule" id="PRU00192"/>
    </source>
</evidence>
<keyword evidence="12" id="KW-0007">Acetylation</keyword>
<dbReference type="SUPFAM" id="SSF47473">
    <property type="entry name" value="EF-hand"/>
    <property type="match status" value="1"/>
</dbReference>
<feature type="domain" description="SH3" evidence="26">
    <location>
        <begin position="771"/>
        <end position="831"/>
    </location>
</feature>